<evidence type="ECO:0000256" key="7">
    <source>
        <dbReference type="ARBA" id="ARBA00033711"/>
    </source>
</evidence>
<dbReference type="RefSeq" id="WP_092053435.1">
    <property type="nucleotide sequence ID" value="NZ_FOQD01000015.1"/>
</dbReference>
<dbReference type="Gene3D" id="3.90.1560.10">
    <property type="entry name" value="ComB-like"/>
    <property type="match status" value="1"/>
</dbReference>
<dbReference type="EMBL" id="FOQD01000015">
    <property type="protein sequence ID" value="SFJ08361.1"/>
    <property type="molecule type" value="Genomic_DNA"/>
</dbReference>
<dbReference type="OrthoDB" id="4913at2"/>
<dbReference type="InterPro" id="IPR036702">
    <property type="entry name" value="ComB-like_sf"/>
</dbReference>
<evidence type="ECO:0000256" key="4">
    <source>
        <dbReference type="ARBA" id="ARBA00021948"/>
    </source>
</evidence>
<dbReference type="PANTHER" id="PTHR37311:SF1">
    <property type="entry name" value="2-PHOSPHOSULFOLACTATE PHOSPHATASE-RELATED"/>
    <property type="match status" value="1"/>
</dbReference>
<dbReference type="EC" id="3.1.3.71" evidence="3 8"/>
<comment type="catalytic activity">
    <reaction evidence="7 8">
        <text>(2R)-O-phospho-3-sulfolactate + H2O = (2R)-3-sulfolactate + phosphate</text>
        <dbReference type="Rhea" id="RHEA:23416"/>
        <dbReference type="ChEBI" id="CHEBI:15377"/>
        <dbReference type="ChEBI" id="CHEBI:15597"/>
        <dbReference type="ChEBI" id="CHEBI:43474"/>
        <dbReference type="ChEBI" id="CHEBI:58738"/>
        <dbReference type="EC" id="3.1.3.71"/>
    </reaction>
</comment>
<dbReference type="InterPro" id="IPR005238">
    <property type="entry name" value="ComB-like"/>
</dbReference>
<evidence type="ECO:0000256" key="5">
    <source>
        <dbReference type="ARBA" id="ARBA00022801"/>
    </source>
</evidence>
<comment type="cofactor">
    <cofactor evidence="1 8">
        <name>Mg(2+)</name>
        <dbReference type="ChEBI" id="CHEBI:18420"/>
    </cofactor>
</comment>
<protein>
    <recommendedName>
        <fullName evidence="4 8">Probable 2-phosphosulfolactate phosphatase</fullName>
        <ecNumber evidence="3 8">3.1.3.71</ecNumber>
    </recommendedName>
</protein>
<reference evidence="10" key="1">
    <citation type="submission" date="2016-10" db="EMBL/GenBank/DDBJ databases">
        <authorList>
            <person name="Varghese N."/>
            <person name="Submissions S."/>
        </authorList>
    </citation>
    <scope>NUCLEOTIDE SEQUENCE [LARGE SCALE GENOMIC DNA]</scope>
    <source>
        <strain evidence="10">DSM 26348</strain>
    </source>
</reference>
<dbReference type="HAMAP" id="MF_00490">
    <property type="entry name" value="ComB"/>
    <property type="match status" value="1"/>
</dbReference>
<accession>A0A1I3NGE0</accession>
<dbReference type="AlphaFoldDB" id="A0A1I3NGE0"/>
<dbReference type="GO" id="GO:0050545">
    <property type="term" value="F:sulfopyruvate decarboxylase activity"/>
    <property type="evidence" value="ECO:0007669"/>
    <property type="project" value="TreeGrafter"/>
</dbReference>
<comment type="similarity">
    <text evidence="2 8">Belongs to the ComB family.</text>
</comment>
<evidence type="ECO:0000313" key="9">
    <source>
        <dbReference type="EMBL" id="SFJ08361.1"/>
    </source>
</evidence>
<dbReference type="SUPFAM" id="SSF142823">
    <property type="entry name" value="ComB-like"/>
    <property type="match status" value="1"/>
</dbReference>
<evidence type="ECO:0000256" key="2">
    <source>
        <dbReference type="ARBA" id="ARBA00009997"/>
    </source>
</evidence>
<dbReference type="Proteomes" id="UP000199518">
    <property type="component" value="Unassembled WGS sequence"/>
</dbReference>
<dbReference type="GO" id="GO:0050532">
    <property type="term" value="F:2-phosphosulfolactate phosphatase activity"/>
    <property type="evidence" value="ECO:0007669"/>
    <property type="project" value="UniProtKB-UniRule"/>
</dbReference>
<dbReference type="PANTHER" id="PTHR37311">
    <property type="entry name" value="2-PHOSPHOSULFOLACTATE PHOSPHATASE-RELATED"/>
    <property type="match status" value="1"/>
</dbReference>
<keyword evidence="6 8" id="KW-0460">Magnesium</keyword>
<dbReference type="STRING" id="1576369.SAMN05421753_11592"/>
<dbReference type="GO" id="GO:0000287">
    <property type="term" value="F:magnesium ion binding"/>
    <property type="evidence" value="ECO:0007669"/>
    <property type="project" value="UniProtKB-UniRule"/>
</dbReference>
<evidence type="ECO:0000256" key="8">
    <source>
        <dbReference type="HAMAP-Rule" id="MF_00490"/>
    </source>
</evidence>
<evidence type="ECO:0000256" key="1">
    <source>
        <dbReference type="ARBA" id="ARBA00001946"/>
    </source>
</evidence>
<sequence>MPVLFAHLLPTLLEDADLSNSTCVVIDILRASTTMVHALGNGARAVIPCLNVDDAHAAADKFPASARLLGGERHGQLIPGFDLDNSPLHYGPEVVSGKTVIFTTTNGTKALWSCRTAAEVIVGAFVNRKAVCQALKRSGRDVHLICAGTDGQLTAEDILFAGSIVQLLVDQPGSNWIAGSVQTRMAGDYFAARGADPAVFRKTFFDSLGAQNLLELGMEADIERCMQPDLFDCVPHWNASTGELTIR</sequence>
<organism evidence="9 10">
    <name type="scientific">Planctomicrobium piriforme</name>
    <dbReference type="NCBI Taxonomy" id="1576369"/>
    <lineage>
        <taxon>Bacteria</taxon>
        <taxon>Pseudomonadati</taxon>
        <taxon>Planctomycetota</taxon>
        <taxon>Planctomycetia</taxon>
        <taxon>Planctomycetales</taxon>
        <taxon>Planctomycetaceae</taxon>
        <taxon>Planctomicrobium</taxon>
    </lineage>
</organism>
<proteinExistence type="inferred from homology"/>
<keyword evidence="10" id="KW-1185">Reference proteome</keyword>
<evidence type="ECO:0000256" key="6">
    <source>
        <dbReference type="ARBA" id="ARBA00022842"/>
    </source>
</evidence>
<keyword evidence="5 8" id="KW-0378">Hydrolase</keyword>
<gene>
    <name evidence="8" type="primary">comB</name>
    <name evidence="9" type="ORF">SAMN05421753_11592</name>
</gene>
<evidence type="ECO:0000256" key="3">
    <source>
        <dbReference type="ARBA" id="ARBA00012953"/>
    </source>
</evidence>
<name>A0A1I3NGE0_9PLAN</name>
<dbReference type="Pfam" id="PF04029">
    <property type="entry name" value="2-ph_phosp"/>
    <property type="match status" value="1"/>
</dbReference>
<evidence type="ECO:0000313" key="10">
    <source>
        <dbReference type="Proteomes" id="UP000199518"/>
    </source>
</evidence>